<evidence type="ECO:0000313" key="1">
    <source>
        <dbReference type="EMBL" id="TQF01320.1"/>
    </source>
</evidence>
<dbReference type="AlphaFoldDB" id="A0A540VX30"/>
<sequence length="62" mass="6909">MFGLNTRAELVRSRRATFVEARSMLRDWAHCGDQDEANEIADALTSLRHADVLATMIGLAHP</sequence>
<dbReference type="RefSeq" id="WP_141632052.1">
    <property type="nucleotide sequence ID" value="NZ_VIGB01000003.1"/>
</dbReference>
<keyword evidence="2" id="KW-1185">Reference proteome</keyword>
<proteinExistence type="predicted"/>
<accession>A0A540VX30</accession>
<comment type="caution">
    <text evidence="1">The sequence shown here is derived from an EMBL/GenBank/DDBJ whole genome shotgun (WGS) entry which is preliminary data.</text>
</comment>
<protein>
    <submittedName>
        <fullName evidence="1">Uncharacterized protein</fullName>
    </submittedName>
</protein>
<dbReference type="Proteomes" id="UP000319103">
    <property type="component" value="Unassembled WGS sequence"/>
</dbReference>
<evidence type="ECO:0000313" key="2">
    <source>
        <dbReference type="Proteomes" id="UP000319103"/>
    </source>
</evidence>
<name>A0A540VX30_9ACTN</name>
<dbReference type="EMBL" id="VIGB01000003">
    <property type="protein sequence ID" value="TQF01320.1"/>
    <property type="molecule type" value="Genomic_DNA"/>
</dbReference>
<organism evidence="1 2">
    <name type="scientific">Kitasatospora acidiphila</name>
    <dbReference type="NCBI Taxonomy" id="2567942"/>
    <lineage>
        <taxon>Bacteria</taxon>
        <taxon>Bacillati</taxon>
        <taxon>Actinomycetota</taxon>
        <taxon>Actinomycetes</taxon>
        <taxon>Kitasatosporales</taxon>
        <taxon>Streptomycetaceae</taxon>
        <taxon>Kitasatospora</taxon>
    </lineage>
</organism>
<gene>
    <name evidence="1" type="ORF">E6W39_02540</name>
</gene>
<reference evidence="1 2" key="1">
    <citation type="submission" date="2019-06" db="EMBL/GenBank/DDBJ databases">
        <title>Description of Kitasatospora acidophila sp. nov. isolated from pine grove soil, and reclassification of Streptomyces novaecaesareae to Kitasatospora novaeceasareae comb. nov.</title>
        <authorList>
            <person name="Kim M.J."/>
        </authorList>
    </citation>
    <scope>NUCLEOTIDE SEQUENCE [LARGE SCALE GENOMIC DNA]</scope>
    <source>
        <strain evidence="1 2">MMS16-CNU292</strain>
    </source>
</reference>